<accession>A0A4C1WLE6</accession>
<dbReference type="AlphaFoldDB" id="A0A4C1WLE6"/>
<protein>
    <submittedName>
        <fullName evidence="1">Uncharacterized protein</fullName>
    </submittedName>
</protein>
<evidence type="ECO:0000313" key="2">
    <source>
        <dbReference type="Proteomes" id="UP000299102"/>
    </source>
</evidence>
<keyword evidence="2" id="KW-1185">Reference proteome</keyword>
<name>A0A4C1WLE6_EUMVA</name>
<dbReference type="EMBL" id="BGZK01000579">
    <property type="protein sequence ID" value="GBP51322.1"/>
    <property type="molecule type" value="Genomic_DNA"/>
</dbReference>
<dbReference type="Proteomes" id="UP000299102">
    <property type="component" value="Unassembled WGS sequence"/>
</dbReference>
<evidence type="ECO:0000313" key="1">
    <source>
        <dbReference type="EMBL" id="GBP51322.1"/>
    </source>
</evidence>
<proteinExistence type="predicted"/>
<comment type="caution">
    <text evidence="1">The sequence shown here is derived from an EMBL/GenBank/DDBJ whole genome shotgun (WGS) entry which is preliminary data.</text>
</comment>
<gene>
    <name evidence="1" type="ORF">EVAR_34108_1</name>
</gene>
<organism evidence="1 2">
    <name type="scientific">Eumeta variegata</name>
    <name type="common">Bagworm moth</name>
    <name type="synonym">Eumeta japonica</name>
    <dbReference type="NCBI Taxonomy" id="151549"/>
    <lineage>
        <taxon>Eukaryota</taxon>
        <taxon>Metazoa</taxon>
        <taxon>Ecdysozoa</taxon>
        <taxon>Arthropoda</taxon>
        <taxon>Hexapoda</taxon>
        <taxon>Insecta</taxon>
        <taxon>Pterygota</taxon>
        <taxon>Neoptera</taxon>
        <taxon>Endopterygota</taxon>
        <taxon>Lepidoptera</taxon>
        <taxon>Glossata</taxon>
        <taxon>Ditrysia</taxon>
        <taxon>Tineoidea</taxon>
        <taxon>Psychidae</taxon>
        <taxon>Oiketicinae</taxon>
        <taxon>Eumeta</taxon>
    </lineage>
</organism>
<reference evidence="1 2" key="1">
    <citation type="journal article" date="2019" name="Commun. Biol.">
        <title>The bagworm genome reveals a unique fibroin gene that provides high tensile strength.</title>
        <authorList>
            <person name="Kono N."/>
            <person name="Nakamura H."/>
            <person name="Ohtoshi R."/>
            <person name="Tomita M."/>
            <person name="Numata K."/>
            <person name="Arakawa K."/>
        </authorList>
    </citation>
    <scope>NUCLEOTIDE SEQUENCE [LARGE SCALE GENOMIC DNA]</scope>
</reference>
<sequence>MTPPPERHVIRIGHYFNSGWEWKSQQVVKKDIPQVASHGSYTKQIRLTGIGREASAATGYDELAVDIIGSDFLTAAQRVASNDRADG</sequence>